<dbReference type="KEGG" id="ege:EM595_0899"/>
<feature type="compositionally biased region" description="Polar residues" evidence="1">
    <location>
        <begin position="38"/>
        <end position="47"/>
    </location>
</feature>
<reference evidence="4" key="1">
    <citation type="submission" date="2015-11" db="EMBL/GenBank/DDBJ databases">
        <authorList>
            <person name="Blom J."/>
        </authorList>
    </citation>
    <scope>NUCLEOTIDE SEQUENCE [LARGE SCALE GENOMIC DNA]</scope>
</reference>
<accession>A0A0U5KZZ9</accession>
<dbReference type="EMBL" id="LN907827">
    <property type="protein sequence ID" value="CUU23135.1"/>
    <property type="molecule type" value="Genomic_DNA"/>
</dbReference>
<dbReference type="Pfam" id="PF11776">
    <property type="entry name" value="RcnB"/>
    <property type="match status" value="1"/>
</dbReference>
<dbReference type="InterPro" id="IPR024572">
    <property type="entry name" value="RcnB"/>
</dbReference>
<dbReference type="Proteomes" id="UP000059419">
    <property type="component" value="Chromosome 1"/>
</dbReference>
<evidence type="ECO:0000313" key="4">
    <source>
        <dbReference type="Proteomes" id="UP000059419"/>
    </source>
</evidence>
<feature type="region of interest" description="Disordered" evidence="1">
    <location>
        <begin position="31"/>
        <end position="52"/>
    </location>
</feature>
<feature type="chain" id="PRO_5006860963" evidence="2">
    <location>
        <begin position="25"/>
        <end position="128"/>
    </location>
</feature>
<dbReference type="AlphaFoldDB" id="A0A0U5KZZ9"/>
<dbReference type="RefSeq" id="WP_071852484.1">
    <property type="nucleotide sequence ID" value="NZ_CP072598.1"/>
</dbReference>
<dbReference type="STRING" id="1619313.EM595_0899"/>
<evidence type="ECO:0000313" key="3">
    <source>
        <dbReference type="EMBL" id="CUU23135.1"/>
    </source>
</evidence>
<dbReference type="GeneID" id="84614089"/>
<protein>
    <submittedName>
        <fullName evidence="3">Putative secreted protein</fullName>
    </submittedName>
</protein>
<keyword evidence="2" id="KW-0732">Signal</keyword>
<dbReference type="OrthoDB" id="6538939at2"/>
<evidence type="ECO:0000256" key="1">
    <source>
        <dbReference type="SAM" id="MobiDB-lite"/>
    </source>
</evidence>
<dbReference type="Gene3D" id="3.10.450.160">
    <property type="entry name" value="inner membrane protein cigr"/>
    <property type="match status" value="1"/>
</dbReference>
<name>A0A0U5KZZ9_9GAMM</name>
<gene>
    <name evidence="3" type="ORF">EM595_0899</name>
</gene>
<dbReference type="PATRIC" id="fig|1619313.3.peg.939"/>
<sequence length="128" mass="14435">MRTSRPLLLALLGSSIMLSTLAYAEEPVVQPAPPVMQDSDSSAQAQPAPQPHSYDVKEFYADSRHYTYGDVVPDLYRTKKYEIVEWQKRHLPPPETGSHWTYIGGNYVLISDGEGKFLKAESGEIFFQ</sequence>
<feature type="signal peptide" evidence="2">
    <location>
        <begin position="1"/>
        <end position="24"/>
    </location>
</feature>
<evidence type="ECO:0000256" key="2">
    <source>
        <dbReference type="SAM" id="SignalP"/>
    </source>
</evidence>
<keyword evidence="4" id="KW-1185">Reference proteome</keyword>
<proteinExistence type="predicted"/>
<organism evidence="3 4">
    <name type="scientific">Duffyella gerundensis</name>
    <dbReference type="NCBI Taxonomy" id="1619313"/>
    <lineage>
        <taxon>Bacteria</taxon>
        <taxon>Pseudomonadati</taxon>
        <taxon>Pseudomonadota</taxon>
        <taxon>Gammaproteobacteria</taxon>
        <taxon>Enterobacterales</taxon>
        <taxon>Erwiniaceae</taxon>
        <taxon>Duffyella</taxon>
    </lineage>
</organism>